<gene>
    <name evidence="3" type="ORF">TTRE_0000530901</name>
</gene>
<keyword evidence="4" id="KW-1185">Reference proteome</keyword>
<dbReference type="EMBL" id="HG806107">
    <property type="protein sequence ID" value="CDW57026.1"/>
    <property type="molecule type" value="Genomic_DNA"/>
</dbReference>
<reference evidence="3" key="1">
    <citation type="submission" date="2014-01" db="EMBL/GenBank/DDBJ databases">
        <authorList>
            <person name="Aslett M."/>
        </authorList>
    </citation>
    <scope>NUCLEOTIDE SEQUENCE</scope>
</reference>
<proteinExistence type="predicted"/>
<feature type="chain" id="PRO_5001728500" evidence="1">
    <location>
        <begin position="27"/>
        <end position="212"/>
    </location>
</feature>
<feature type="domain" description="Domain of unknown function DB" evidence="2">
    <location>
        <begin position="95"/>
        <end position="206"/>
    </location>
</feature>
<sequence length="212" mass="24800">MTKFWAIGRPIAFIIRIALLLLACEALRFPPCSYVGCGYCGTRRMKEQCDTFCQGKCPNIYSEKSSVYSNAKHPMYANETKRVMRAEVNMQFMSCCQRLNPPVPESCLRVCTLDNTPKQFYLIQFKDIAFRRPKCPMKHLQRMLLCAAKEKDLTSCCMKDYALDSNLRHCMQFCYPANDQLWDPRFYGKARFLKCVDKLPLFNQCYYEAWIS</sequence>
<organism evidence="3 4">
    <name type="scientific">Trichuris trichiura</name>
    <name type="common">Whipworm</name>
    <name type="synonym">Trichocephalus trichiurus</name>
    <dbReference type="NCBI Taxonomy" id="36087"/>
    <lineage>
        <taxon>Eukaryota</taxon>
        <taxon>Metazoa</taxon>
        <taxon>Ecdysozoa</taxon>
        <taxon>Nematoda</taxon>
        <taxon>Enoplea</taxon>
        <taxon>Dorylaimia</taxon>
        <taxon>Trichinellida</taxon>
        <taxon>Trichuridae</taxon>
        <taxon>Trichuris</taxon>
    </lineage>
</organism>
<dbReference type="PANTHER" id="PTHR21679">
    <property type="entry name" value="DOMAIN OF UNKNOWN FUNCTION DB DOMAIN-CONTAINING PROTEIN-RELATED"/>
    <property type="match status" value="1"/>
</dbReference>
<keyword evidence="1" id="KW-0732">Signal</keyword>
<name>A0A077Z9W7_TRITR</name>
<reference evidence="3" key="2">
    <citation type="submission" date="2014-03" db="EMBL/GenBank/DDBJ databases">
        <title>The whipworm genome and dual-species transcriptomics of an intimate host-pathogen interaction.</title>
        <authorList>
            <person name="Foth B.J."/>
            <person name="Tsai I.J."/>
            <person name="Reid A.J."/>
            <person name="Bancroft A.J."/>
            <person name="Nichol S."/>
            <person name="Tracey A."/>
            <person name="Holroyd N."/>
            <person name="Cotton J.A."/>
            <person name="Stanley E.J."/>
            <person name="Zarowiecki M."/>
            <person name="Liu J.Z."/>
            <person name="Huckvale T."/>
            <person name="Cooper P.J."/>
            <person name="Grencis R.K."/>
            <person name="Berriman M."/>
        </authorList>
    </citation>
    <scope>NUCLEOTIDE SEQUENCE [LARGE SCALE GENOMIC DNA]</scope>
</reference>
<evidence type="ECO:0000313" key="4">
    <source>
        <dbReference type="Proteomes" id="UP000030665"/>
    </source>
</evidence>
<dbReference type="Pfam" id="PF01682">
    <property type="entry name" value="DB"/>
    <property type="match status" value="1"/>
</dbReference>
<feature type="signal peptide" evidence="1">
    <location>
        <begin position="1"/>
        <end position="26"/>
    </location>
</feature>
<protein>
    <submittedName>
        <fullName evidence="3">DB module</fullName>
    </submittedName>
</protein>
<evidence type="ECO:0000259" key="2">
    <source>
        <dbReference type="Pfam" id="PF01682"/>
    </source>
</evidence>
<dbReference type="AlphaFoldDB" id="A0A077Z9W7"/>
<accession>A0A077Z9W7</accession>
<dbReference type="InterPro" id="IPR002602">
    <property type="entry name" value="DB"/>
</dbReference>
<evidence type="ECO:0000313" key="3">
    <source>
        <dbReference type="EMBL" id="CDW57026.1"/>
    </source>
</evidence>
<dbReference type="Proteomes" id="UP000030665">
    <property type="component" value="Unassembled WGS sequence"/>
</dbReference>
<evidence type="ECO:0000256" key="1">
    <source>
        <dbReference type="SAM" id="SignalP"/>
    </source>
</evidence>
<dbReference type="OrthoDB" id="5912719at2759"/>